<dbReference type="InterPro" id="IPR013112">
    <property type="entry name" value="FAD-bd_8"/>
</dbReference>
<dbReference type="Gene3D" id="3.40.50.80">
    <property type="entry name" value="Nucleotide-binding domain of ferredoxin-NADP reductase (FNR) module"/>
    <property type="match status" value="1"/>
</dbReference>
<evidence type="ECO:0000256" key="3">
    <source>
        <dbReference type="ARBA" id="ARBA00012668"/>
    </source>
</evidence>
<dbReference type="GO" id="GO:0052851">
    <property type="term" value="F:ferric-chelate reductase (NADPH) activity"/>
    <property type="evidence" value="ECO:0007669"/>
    <property type="project" value="UniProtKB-EC"/>
</dbReference>
<dbReference type="GO" id="GO:0015677">
    <property type="term" value="P:copper ion import"/>
    <property type="evidence" value="ECO:0007669"/>
    <property type="project" value="TreeGrafter"/>
</dbReference>
<dbReference type="PROSITE" id="PS51384">
    <property type="entry name" value="FAD_FR"/>
    <property type="match status" value="1"/>
</dbReference>
<dbReference type="InterPro" id="IPR051410">
    <property type="entry name" value="Ferric/Cupric_Reductase"/>
</dbReference>
<evidence type="ECO:0000259" key="16">
    <source>
        <dbReference type="PROSITE" id="PS51384"/>
    </source>
</evidence>
<dbReference type="Pfam" id="PF08030">
    <property type="entry name" value="NAD_binding_6"/>
    <property type="match status" value="1"/>
</dbReference>
<keyword evidence="12" id="KW-0325">Glycoprotein</keyword>
<dbReference type="InterPro" id="IPR017938">
    <property type="entry name" value="Riboflavin_synthase-like_b-brl"/>
</dbReference>
<keyword evidence="7" id="KW-0249">Electron transport</keyword>
<keyword evidence="5" id="KW-1003">Cell membrane</keyword>
<evidence type="ECO:0000256" key="14">
    <source>
        <dbReference type="SAM" id="MobiDB-lite"/>
    </source>
</evidence>
<organism evidence="17 18">
    <name type="scientific">Rhizoctonia solani</name>
    <dbReference type="NCBI Taxonomy" id="456999"/>
    <lineage>
        <taxon>Eukaryota</taxon>
        <taxon>Fungi</taxon>
        <taxon>Dikarya</taxon>
        <taxon>Basidiomycota</taxon>
        <taxon>Agaricomycotina</taxon>
        <taxon>Agaricomycetes</taxon>
        <taxon>Cantharellales</taxon>
        <taxon>Ceratobasidiaceae</taxon>
        <taxon>Rhizoctonia</taxon>
    </lineage>
</organism>
<reference evidence="17" key="1">
    <citation type="submission" date="2021-01" db="EMBL/GenBank/DDBJ databases">
        <authorList>
            <person name="Kaushik A."/>
        </authorList>
    </citation>
    <scope>NUCLEOTIDE SEQUENCE</scope>
    <source>
        <strain evidence="17">AG4-R118</strain>
    </source>
</reference>
<comment type="subcellular location">
    <subcellularLocation>
        <location evidence="1">Cell membrane</location>
        <topology evidence="1">Multi-pass membrane protein</topology>
    </subcellularLocation>
</comment>
<dbReference type="CDD" id="cd06186">
    <property type="entry name" value="NOX_Duox_like_FAD_NADP"/>
    <property type="match status" value="1"/>
</dbReference>
<name>A0A8H3BE22_9AGAM</name>
<keyword evidence="9" id="KW-0560">Oxidoreductase</keyword>
<dbReference type="GO" id="GO:0006826">
    <property type="term" value="P:iron ion transport"/>
    <property type="evidence" value="ECO:0007669"/>
    <property type="project" value="UniProtKB-ARBA"/>
</dbReference>
<feature type="transmembrane region" description="Helical" evidence="15">
    <location>
        <begin position="118"/>
        <end position="138"/>
    </location>
</feature>
<dbReference type="AlphaFoldDB" id="A0A8H3BE22"/>
<dbReference type="GO" id="GO:0006879">
    <property type="term" value="P:intracellular iron ion homeostasis"/>
    <property type="evidence" value="ECO:0007669"/>
    <property type="project" value="TreeGrafter"/>
</dbReference>
<dbReference type="InterPro" id="IPR013121">
    <property type="entry name" value="Fe_red_NAD-bd_6"/>
</dbReference>
<keyword evidence="8 15" id="KW-1133">Transmembrane helix</keyword>
<dbReference type="InterPro" id="IPR017927">
    <property type="entry name" value="FAD-bd_FR_type"/>
</dbReference>
<feature type="transmembrane region" description="Helical" evidence="15">
    <location>
        <begin position="225"/>
        <end position="242"/>
    </location>
</feature>
<evidence type="ECO:0000256" key="7">
    <source>
        <dbReference type="ARBA" id="ARBA00022982"/>
    </source>
</evidence>
<dbReference type="InterPro" id="IPR039261">
    <property type="entry name" value="FNR_nucleotide-bd"/>
</dbReference>
<evidence type="ECO:0000313" key="18">
    <source>
        <dbReference type="Proteomes" id="UP000663888"/>
    </source>
</evidence>
<evidence type="ECO:0000256" key="15">
    <source>
        <dbReference type="SAM" id="Phobius"/>
    </source>
</evidence>
<dbReference type="GO" id="GO:0005886">
    <property type="term" value="C:plasma membrane"/>
    <property type="evidence" value="ECO:0007669"/>
    <property type="project" value="UniProtKB-SubCell"/>
</dbReference>
<dbReference type="EC" id="1.16.1.9" evidence="3"/>
<evidence type="ECO:0000256" key="2">
    <source>
        <dbReference type="ARBA" id="ARBA00006278"/>
    </source>
</evidence>
<dbReference type="SFLD" id="SFLDS00052">
    <property type="entry name" value="Ferric_Reductase_Domain"/>
    <property type="match status" value="1"/>
</dbReference>
<evidence type="ECO:0000256" key="8">
    <source>
        <dbReference type="ARBA" id="ARBA00022989"/>
    </source>
</evidence>
<gene>
    <name evidence="17" type="ORF">RDB_LOCUS73556</name>
</gene>
<feature type="transmembrane region" description="Helical" evidence="15">
    <location>
        <begin position="186"/>
        <end position="205"/>
    </location>
</feature>
<comment type="similarity">
    <text evidence="2">Belongs to the ferric reductase (FRE) family.</text>
</comment>
<accession>A0A8H3BE22</accession>
<feature type="region of interest" description="Disordered" evidence="14">
    <location>
        <begin position="72"/>
        <end position="91"/>
    </location>
</feature>
<dbReference type="PANTHER" id="PTHR32361">
    <property type="entry name" value="FERRIC/CUPRIC REDUCTASE TRANSMEMBRANE COMPONENT"/>
    <property type="match status" value="1"/>
</dbReference>
<dbReference type="Pfam" id="PF01794">
    <property type="entry name" value="Ferric_reduct"/>
    <property type="match status" value="1"/>
</dbReference>
<proteinExistence type="inferred from homology"/>
<evidence type="ECO:0000256" key="10">
    <source>
        <dbReference type="ARBA" id="ARBA00023065"/>
    </source>
</evidence>
<evidence type="ECO:0000256" key="13">
    <source>
        <dbReference type="ARBA" id="ARBA00048483"/>
    </source>
</evidence>
<keyword evidence="10" id="KW-0406">Ion transport</keyword>
<protein>
    <recommendedName>
        <fullName evidence="3">ferric-chelate reductase (NADPH)</fullName>
        <ecNumber evidence="3">1.16.1.9</ecNumber>
    </recommendedName>
</protein>
<dbReference type="Pfam" id="PF08022">
    <property type="entry name" value="FAD_binding_8"/>
    <property type="match status" value="1"/>
</dbReference>
<feature type="transmembrane region" description="Helical" evidence="15">
    <location>
        <begin position="249"/>
        <end position="270"/>
    </location>
</feature>
<comment type="catalytic activity">
    <reaction evidence="13">
        <text>2 a Fe(II)-siderophore + NADP(+) + H(+) = 2 a Fe(III)-siderophore + NADPH</text>
        <dbReference type="Rhea" id="RHEA:28795"/>
        <dbReference type="Rhea" id="RHEA-COMP:11342"/>
        <dbReference type="Rhea" id="RHEA-COMP:11344"/>
        <dbReference type="ChEBI" id="CHEBI:15378"/>
        <dbReference type="ChEBI" id="CHEBI:29033"/>
        <dbReference type="ChEBI" id="CHEBI:29034"/>
        <dbReference type="ChEBI" id="CHEBI:57783"/>
        <dbReference type="ChEBI" id="CHEBI:58349"/>
        <dbReference type="EC" id="1.16.1.9"/>
    </reaction>
</comment>
<dbReference type="PANTHER" id="PTHR32361:SF9">
    <property type="entry name" value="FERRIC REDUCTASE TRANSMEMBRANE COMPONENT 3-RELATED"/>
    <property type="match status" value="1"/>
</dbReference>
<feature type="transmembrane region" description="Helical" evidence="15">
    <location>
        <begin position="25"/>
        <end position="45"/>
    </location>
</feature>
<keyword evidence="4" id="KW-0813">Transport</keyword>
<dbReference type="InterPro" id="IPR013130">
    <property type="entry name" value="Fe3_Rdtase_TM_dom"/>
</dbReference>
<dbReference type="Proteomes" id="UP000663888">
    <property type="component" value="Unassembled WGS sequence"/>
</dbReference>
<evidence type="ECO:0000256" key="12">
    <source>
        <dbReference type="ARBA" id="ARBA00023180"/>
    </source>
</evidence>
<evidence type="ECO:0000313" key="17">
    <source>
        <dbReference type="EMBL" id="CAE6454091.1"/>
    </source>
</evidence>
<feature type="transmembrane region" description="Helical" evidence="15">
    <location>
        <begin position="150"/>
        <end position="174"/>
    </location>
</feature>
<evidence type="ECO:0000256" key="5">
    <source>
        <dbReference type="ARBA" id="ARBA00022475"/>
    </source>
</evidence>
<feature type="domain" description="FAD-binding FR-type" evidence="16">
    <location>
        <begin position="289"/>
        <end position="401"/>
    </location>
</feature>
<evidence type="ECO:0000256" key="9">
    <source>
        <dbReference type="ARBA" id="ARBA00023002"/>
    </source>
</evidence>
<keyword evidence="6 15" id="KW-0812">Transmembrane</keyword>
<keyword evidence="11 15" id="KW-0472">Membrane</keyword>
<evidence type="ECO:0000256" key="1">
    <source>
        <dbReference type="ARBA" id="ARBA00004651"/>
    </source>
</evidence>
<evidence type="ECO:0000256" key="4">
    <source>
        <dbReference type="ARBA" id="ARBA00022448"/>
    </source>
</evidence>
<dbReference type="SUPFAM" id="SSF52343">
    <property type="entry name" value="Ferredoxin reductase-like, C-terminal NADP-linked domain"/>
    <property type="match status" value="1"/>
</dbReference>
<evidence type="ECO:0000256" key="11">
    <source>
        <dbReference type="ARBA" id="ARBA00023136"/>
    </source>
</evidence>
<sequence>MSLNGAPVAPPEFQIYNSYVIDPQYARYFTIAWTSTLAAFTLLNAPNLIRSVRRRRLPSYKGLWENLHGYQPVQPSEEKQGDPPPPPRTTPLQQMHTMVASMVQPISLRCLPRMRVDFGQMILLVGITVAAILCLTQAAQLKSNANRAGFMALSLLTPTFLFASKNSPAALLLGKGYEKLNWVHRWSGRLLFLMATIHGSLWINNRIRNGQDNLLRTGLKEREGQAAYGLLCMIVLLSLRPVRVYAYQFFYAFHVLGYVAFFIMICYHTPYAEPWIYPPIAFWGLDLLLRLVRFRIKDAYATAVDQQMTIVRIPDIQGGWLAGQHVRLRVFFNGRPFESHPLTILNADPATTTLPASTGITLGVRAVGDWSRALNRLATDQGADGRLTVMVDGPYGGLTFDLGDFESVLLVAGGSGATFTVGALDDIVGRVVRHRRAKGEKTRVIKFVWFVRSYGTSLIGADKPFWGNDRVYAGCISWFAPILAQLAETCHGASLSISFHFYVTCLCNPDELLPIRNSTIEESKPDIESLLAPLLGRDEEKGEGIATLGGIAVAASGPESLICQARNAVAKVGPSAARRVGGVQIHTELFAL</sequence>
<dbReference type="SUPFAM" id="SSF63380">
    <property type="entry name" value="Riboflavin synthase domain-like"/>
    <property type="match status" value="1"/>
</dbReference>
<dbReference type="EMBL" id="CAJMWX010001045">
    <property type="protein sequence ID" value="CAE6454091.1"/>
    <property type="molecule type" value="Genomic_DNA"/>
</dbReference>
<comment type="caution">
    <text evidence="17">The sequence shown here is derived from an EMBL/GenBank/DDBJ whole genome shotgun (WGS) entry which is preliminary data.</text>
</comment>
<evidence type="ECO:0000256" key="6">
    <source>
        <dbReference type="ARBA" id="ARBA00022692"/>
    </source>
</evidence>
<dbReference type="SFLD" id="SFLDG01168">
    <property type="entry name" value="Ferric_reductase_subgroup_(FRE"/>
    <property type="match status" value="1"/>
</dbReference>